<name>A0A9E4N637_9GAMM</name>
<reference evidence="2" key="1">
    <citation type="journal article" date="2021" name="Proc. Natl. Acad. Sci. U.S.A.">
        <title>Global biogeography of chemosynthetic symbionts reveals both localized and globally distributed symbiont groups. .</title>
        <authorList>
            <person name="Osvatic J.T."/>
            <person name="Wilkins L.G.E."/>
            <person name="Leibrecht L."/>
            <person name="Leray M."/>
            <person name="Zauner S."/>
            <person name="Polzin J."/>
            <person name="Camacho Y."/>
            <person name="Gros O."/>
            <person name="van Gils J.A."/>
            <person name="Eisen J.A."/>
            <person name="Petersen J.M."/>
            <person name="Yuen B."/>
        </authorList>
    </citation>
    <scope>NUCLEOTIDE SEQUENCE</scope>
    <source>
        <strain evidence="2">MAGclacostrist064TRANS</strain>
    </source>
</reference>
<evidence type="ECO:0000256" key="1">
    <source>
        <dbReference type="SAM" id="Phobius"/>
    </source>
</evidence>
<evidence type="ECO:0000313" key="3">
    <source>
        <dbReference type="Proteomes" id="UP000886667"/>
    </source>
</evidence>
<evidence type="ECO:0000313" key="2">
    <source>
        <dbReference type="EMBL" id="MCG7948188.1"/>
    </source>
</evidence>
<keyword evidence="1" id="KW-0812">Transmembrane</keyword>
<gene>
    <name evidence="2" type="ORF">JAZ07_17740</name>
</gene>
<keyword evidence="1" id="KW-1133">Transmembrane helix</keyword>
<protein>
    <submittedName>
        <fullName evidence="2">Uncharacterized protein</fullName>
    </submittedName>
</protein>
<dbReference type="Proteomes" id="UP000886667">
    <property type="component" value="Unassembled WGS sequence"/>
</dbReference>
<comment type="caution">
    <text evidence="2">The sequence shown here is derived from an EMBL/GenBank/DDBJ whole genome shotgun (WGS) entry which is preliminary data.</text>
</comment>
<accession>A0A9E4N637</accession>
<sequence length="160" mass="18575">MEGKRLYKFESKTADILLSLWLSLLVILFATSLLLSDYFYALLIGCLFLGYIIWRLYKGPLLGEPLLIIDSHTISFKDRAFTGEKKFRIKDVRLLSLVGSTGNRKIRIHTRSGEEEIVYQAIRGKQLVRMVEFLKLNLPQEIVLREEESALWFDSVRGDF</sequence>
<dbReference type="AlphaFoldDB" id="A0A9E4N637"/>
<dbReference type="EMBL" id="JAEPCM010000639">
    <property type="protein sequence ID" value="MCG7948188.1"/>
    <property type="molecule type" value="Genomic_DNA"/>
</dbReference>
<proteinExistence type="predicted"/>
<organism evidence="2 3">
    <name type="scientific">Candidatus Thiodiazotropha taylori</name>
    <dbReference type="NCBI Taxonomy" id="2792791"/>
    <lineage>
        <taxon>Bacteria</taxon>
        <taxon>Pseudomonadati</taxon>
        <taxon>Pseudomonadota</taxon>
        <taxon>Gammaproteobacteria</taxon>
        <taxon>Chromatiales</taxon>
        <taxon>Sedimenticolaceae</taxon>
        <taxon>Candidatus Thiodiazotropha</taxon>
    </lineage>
</organism>
<feature type="transmembrane region" description="Helical" evidence="1">
    <location>
        <begin position="12"/>
        <end position="32"/>
    </location>
</feature>
<keyword evidence="1" id="KW-0472">Membrane</keyword>